<comment type="subcellular location">
    <subcellularLocation>
        <location evidence="1">Membrane</location>
        <topology evidence="1">Multi-pass membrane protein</topology>
    </subcellularLocation>
</comment>
<gene>
    <name evidence="12" type="ORF">L917_21295</name>
</gene>
<keyword evidence="8 10" id="KW-0472">Membrane</keyword>
<dbReference type="InterPro" id="IPR043926">
    <property type="entry name" value="ABCG_dom"/>
</dbReference>
<dbReference type="InterPro" id="IPR017871">
    <property type="entry name" value="ABC_transporter-like_CS"/>
</dbReference>
<keyword evidence="7 10" id="KW-1133">Transmembrane helix</keyword>
<dbReference type="Proteomes" id="UP000054423">
    <property type="component" value="Unassembled WGS sequence"/>
</dbReference>
<dbReference type="GO" id="GO:0005524">
    <property type="term" value="F:ATP binding"/>
    <property type="evidence" value="ECO:0007669"/>
    <property type="project" value="UniProtKB-KW"/>
</dbReference>
<sequence>MRLTLLVQKLAEYWESTQVELHGFYSVERVRELIAYNEQASIFRALAVLALVPWPCVVVTILVDLIPLRPPSEGLEANYLFIVRVFLAFWVATIVINLQFRHSVPPAPLSNTRIIVSGALTAVLTTGVVYALSMNIGFPLPFGIITVSPMWVLFMLIPLLSFMKKARSDPEVWPLVVNTLKVWICQEILVVIYPTYFYIFTTLPADAKTPFAFLLPVIKIFLRNVMSRTVVHLNDEIPEVVLMNVEVFNSLFMSYCMQNTPSMWTTLGLIAIDGAQMAASMHDVVVVIQRLQILKERVNTEGGRQLLSNATTTQIKILRRMTILLYTQNILGRYKLAQVSVGSTDFPLSSVENLELKPKATSFKGVPKQIVYSPSRLSKGVSLRKVFSVNDAQCTEDITQLELEYAQHVQKVLYITEFMLLINYVEVIVPVIFSANLLVMYHLPNRVYYSQIDSMDDTKLWSTVGNVMLYCFLQLVSLVILFMMLWHKLHISALKQLAFVLEKQGEQVQTKLVFWVFYNVQATLQHFDGNLTAIVLWLVTPVRPFSMGISSWIWKLTDIWENAQVELHGFYSAERVREFIKYNQHTSTLRAIFVLVIMPWPCVIITILVDLIPLRSPSEELNANSLFVLRVFLSFLLASIVVYLQFRHSIPAASLSSLRVLATSFITATQTTGVLYGLSCAIGFPLPFGIITVSPAWVAFLLIPLASFLKRARSDPELWPLVVNSLKVWVCQESLVVIYPTYFYIFTTLPATGKTYFAFLLPLIKIILRNIMSRTVVHLNDEIPEVVLMNVEVFNSLFMSYCMQNTPSIWTTLGLIAIDGAQMIASMHDVGKIIKRMEIVRNRVAAERARQSGEDATAVQLRRIQRATILGYTMDIITRHQLGQASAVEVAPILIGPSSTGVVPFCAKAEPKKQSQSAIVLVRSKPKFGARKVFSSAKADVTSLELNYALNVRKVLYITEFVILINYVEHDDRLMHLSPVRVSPISEYEQDPVSTRSDGHCSVESSDRQAGKPRVTNLNPCTLSWSNLSYTVNTKKSEKNPDGKKTILNNVTGRCAPGELTAIMGPSGSGKTTLLDILADRICSGTIKGDIALNGEKRDAKIFRDVSSYVAQEDSLLGSFTVLETLLMAARLTMPSGTTAITIVQRVQSVIDDMGLRVCENTMIGDMFHKGISGGQKRRLSIAIEMLSDPSILLLDEPTSGLDSASTYNVVKLISRLSKEGRTVICTIHQPSSLVYEMFANVVILTAGQTVYFGPRTKILGHFSSLGYNCPPYQDPVEYFIDLANTDFEGHGDIDQLINGYTSSAVAVRILSAIRSDAVGVHATRSKIGTQSSPMQQFSVLLHRNLLNNVRNPGIYWVRLVTYTVLSTMVGTMYLSSNPKIVASDIALLLTYVNIYLVFLSIAVLPFFIEQRAVFLRERNNSGLNVFSYVAANFLGALPGIFLIALSSTLLVGCLAGLNSYGVFLVVVFLSLVVAENLMHLISALVPQFIVGMALGAAIFGWFILVMGLFVPGPAMPNYWRWAHSLGFLSYSFQALLFNQFRDDLSLQSQAVLAKFVPDDVHIGRDLAVLAANAVAFEAAFAVILYKFHTGRR</sequence>
<feature type="transmembrane region" description="Helical" evidence="10">
    <location>
        <begin position="79"/>
        <end position="100"/>
    </location>
</feature>
<keyword evidence="4 10" id="KW-0812">Transmembrane</keyword>
<feature type="transmembrane region" description="Helical" evidence="10">
    <location>
        <begin position="1386"/>
        <end position="1409"/>
    </location>
</feature>
<feature type="transmembrane region" description="Helical" evidence="10">
    <location>
        <begin position="1430"/>
        <end position="1452"/>
    </location>
</feature>
<keyword evidence="3" id="KW-0813">Transport</keyword>
<dbReference type="VEuPathDB" id="FungiDB:PPTG_18777"/>
<feature type="region of interest" description="Disordered" evidence="9">
    <location>
        <begin position="989"/>
        <end position="1013"/>
    </location>
</feature>
<evidence type="ECO:0000256" key="10">
    <source>
        <dbReference type="SAM" id="Phobius"/>
    </source>
</evidence>
<feature type="transmembrane region" description="Helical" evidence="10">
    <location>
        <begin position="744"/>
        <end position="764"/>
    </location>
</feature>
<dbReference type="PROSITE" id="PS50893">
    <property type="entry name" value="ABC_TRANSPORTER_2"/>
    <property type="match status" value="1"/>
</dbReference>
<feature type="transmembrane region" description="Helical" evidence="10">
    <location>
        <begin position="46"/>
        <end position="67"/>
    </location>
</feature>
<dbReference type="InterPro" id="IPR027417">
    <property type="entry name" value="P-loop_NTPase"/>
</dbReference>
<feature type="transmembrane region" description="Helical" evidence="10">
    <location>
        <begin position="463"/>
        <end position="486"/>
    </location>
</feature>
<dbReference type="Gene3D" id="3.40.50.300">
    <property type="entry name" value="P-loop containing nucleotide triphosphate hydrolases"/>
    <property type="match status" value="1"/>
</dbReference>
<dbReference type="InterPro" id="IPR052215">
    <property type="entry name" value="Plant_ABCG"/>
</dbReference>
<evidence type="ECO:0000256" key="2">
    <source>
        <dbReference type="ARBA" id="ARBA00005814"/>
    </source>
</evidence>
<dbReference type="PANTHER" id="PTHR48042:SF11">
    <property type="entry name" value="ABC TRANSPORTER G FAMILY MEMBER 11"/>
    <property type="match status" value="1"/>
</dbReference>
<dbReference type="FunFam" id="3.40.50.300:FF:001305">
    <property type="entry name" value="ABCG transporter ABC superfamily"/>
    <property type="match status" value="1"/>
</dbReference>
<dbReference type="CDD" id="cd03213">
    <property type="entry name" value="ABCG_EPDR"/>
    <property type="match status" value="1"/>
</dbReference>
<feature type="transmembrane region" description="Helical" evidence="10">
    <location>
        <begin position="138"/>
        <end position="160"/>
    </location>
</feature>
<feature type="domain" description="ABC transporter" evidence="11">
    <location>
        <begin position="1032"/>
        <end position="1272"/>
    </location>
</feature>
<accession>W2JY16</accession>
<dbReference type="EMBL" id="KI683439">
    <property type="protein sequence ID" value="ETL77787.1"/>
    <property type="molecule type" value="Genomic_DNA"/>
</dbReference>
<feature type="transmembrane region" description="Helical" evidence="10">
    <location>
        <begin position="1490"/>
        <end position="1511"/>
    </location>
</feature>
<feature type="transmembrane region" description="Helical" evidence="10">
    <location>
        <begin position="684"/>
        <end position="706"/>
    </location>
</feature>
<evidence type="ECO:0000256" key="4">
    <source>
        <dbReference type="ARBA" id="ARBA00022692"/>
    </source>
</evidence>
<evidence type="ECO:0000256" key="5">
    <source>
        <dbReference type="ARBA" id="ARBA00022741"/>
    </source>
</evidence>
<dbReference type="SUPFAM" id="SSF52540">
    <property type="entry name" value="P-loop containing nucleoside triphosphate hydrolases"/>
    <property type="match status" value="1"/>
</dbReference>
<name>W2JY16_PHYNI</name>
<dbReference type="GO" id="GO:0140359">
    <property type="term" value="F:ABC-type transporter activity"/>
    <property type="evidence" value="ECO:0007669"/>
    <property type="project" value="InterPro"/>
</dbReference>
<dbReference type="SMART" id="SM00382">
    <property type="entry name" value="AAA"/>
    <property type="match status" value="1"/>
</dbReference>
<evidence type="ECO:0000259" key="11">
    <source>
        <dbReference type="PROSITE" id="PS50893"/>
    </source>
</evidence>
<dbReference type="Pfam" id="PF01061">
    <property type="entry name" value="ABC2_membrane"/>
    <property type="match status" value="1"/>
</dbReference>
<feature type="transmembrane region" description="Helical" evidence="10">
    <location>
        <begin position="1567"/>
        <end position="1586"/>
    </location>
</feature>
<reference evidence="12" key="1">
    <citation type="submission" date="2013-11" db="EMBL/GenBank/DDBJ databases">
        <title>The Genome Sequence of Phytophthora parasitica CHvinca01.</title>
        <authorList>
            <consortium name="The Broad Institute Genomics Platform"/>
            <person name="Russ C."/>
            <person name="Tyler B."/>
            <person name="Panabieres F."/>
            <person name="Shan W."/>
            <person name="Tripathy S."/>
            <person name="Grunwald N."/>
            <person name="Machado M."/>
            <person name="Johnson C.S."/>
            <person name="Arredondo F."/>
            <person name="Hong C."/>
            <person name="Coffey M."/>
            <person name="Young S.K."/>
            <person name="Zeng Q."/>
            <person name="Gargeya S."/>
            <person name="Fitzgerald M."/>
            <person name="Abouelleil A."/>
            <person name="Alvarado L."/>
            <person name="Chapman S.B."/>
            <person name="Gainer-Dewar J."/>
            <person name="Goldberg J."/>
            <person name="Griggs A."/>
            <person name="Gujja S."/>
            <person name="Hansen M."/>
            <person name="Howarth C."/>
            <person name="Imamovic A."/>
            <person name="Ireland A."/>
            <person name="Larimer J."/>
            <person name="McCowan C."/>
            <person name="Murphy C."/>
            <person name="Pearson M."/>
            <person name="Poon T.W."/>
            <person name="Priest M."/>
            <person name="Roberts A."/>
            <person name="Saif S."/>
            <person name="Shea T."/>
            <person name="Sykes S."/>
            <person name="Wortman J."/>
            <person name="Nusbaum C."/>
            <person name="Birren B."/>
        </authorList>
    </citation>
    <scope>NUCLEOTIDE SEQUENCE [LARGE SCALE GENOMIC DNA]</scope>
    <source>
        <strain evidence="12">CHvinca01</strain>
    </source>
</reference>
<feature type="transmembrane region" description="Helical" evidence="10">
    <location>
        <begin position="658"/>
        <end position="678"/>
    </location>
</feature>
<dbReference type="InterPro" id="IPR013525">
    <property type="entry name" value="ABC2_TM"/>
</dbReference>
<evidence type="ECO:0000313" key="12">
    <source>
        <dbReference type="EMBL" id="ETL77787.1"/>
    </source>
</evidence>
<feature type="transmembrane region" description="Helical" evidence="10">
    <location>
        <begin position="591"/>
        <end position="614"/>
    </location>
</feature>
<evidence type="ECO:0000256" key="6">
    <source>
        <dbReference type="ARBA" id="ARBA00022840"/>
    </source>
</evidence>
<dbReference type="PANTHER" id="PTHR48042">
    <property type="entry name" value="ABC TRANSPORTER G FAMILY MEMBER 11"/>
    <property type="match status" value="1"/>
</dbReference>
<feature type="transmembrane region" description="Helical" evidence="10">
    <location>
        <begin position="1458"/>
        <end position="1478"/>
    </location>
</feature>
<dbReference type="VEuPathDB" id="FungiDB:PPTG_18779"/>
<feature type="transmembrane region" description="Helical" evidence="10">
    <location>
        <begin position="112"/>
        <end position="132"/>
    </location>
</feature>
<feature type="transmembrane region" description="Helical" evidence="10">
    <location>
        <begin position="421"/>
        <end position="443"/>
    </location>
</feature>
<feature type="transmembrane region" description="Helical" evidence="10">
    <location>
        <begin position="1354"/>
        <end position="1374"/>
    </location>
</feature>
<proteinExistence type="inferred from homology"/>
<dbReference type="InterPro" id="IPR003439">
    <property type="entry name" value="ABC_transporter-like_ATP-bd"/>
</dbReference>
<evidence type="ECO:0000256" key="1">
    <source>
        <dbReference type="ARBA" id="ARBA00004141"/>
    </source>
</evidence>
<keyword evidence="5" id="KW-0547">Nucleotide-binding</keyword>
<dbReference type="OrthoDB" id="66620at2759"/>
<organism evidence="12">
    <name type="scientific">Phytophthora nicotianae</name>
    <name type="common">Potato buckeye rot agent</name>
    <name type="synonym">Phytophthora parasitica</name>
    <dbReference type="NCBI Taxonomy" id="4792"/>
    <lineage>
        <taxon>Eukaryota</taxon>
        <taxon>Sar</taxon>
        <taxon>Stramenopiles</taxon>
        <taxon>Oomycota</taxon>
        <taxon>Peronosporomycetes</taxon>
        <taxon>Peronosporales</taxon>
        <taxon>Peronosporaceae</taxon>
        <taxon>Phytophthora</taxon>
    </lineage>
</organism>
<evidence type="ECO:0000256" key="7">
    <source>
        <dbReference type="ARBA" id="ARBA00022989"/>
    </source>
</evidence>
<dbReference type="InterPro" id="IPR003593">
    <property type="entry name" value="AAA+_ATPase"/>
</dbReference>
<dbReference type="Pfam" id="PF00005">
    <property type="entry name" value="ABC_tran"/>
    <property type="match status" value="1"/>
</dbReference>
<feature type="transmembrane region" description="Helical" evidence="10">
    <location>
        <begin position="626"/>
        <end position="646"/>
    </location>
</feature>
<feature type="compositionally biased region" description="Basic and acidic residues" evidence="9">
    <location>
        <begin position="997"/>
        <end position="1010"/>
    </location>
</feature>
<protein>
    <recommendedName>
        <fullName evidence="11">ABC transporter domain-containing protein</fullName>
    </recommendedName>
</protein>
<comment type="similarity">
    <text evidence="2">Belongs to the ABC transporter superfamily. ABCG family. Eye pigment precursor importer (TC 3.A.1.204) subfamily.</text>
</comment>
<keyword evidence="6" id="KW-0067">ATP-binding</keyword>
<dbReference type="Pfam" id="PF19055">
    <property type="entry name" value="ABC2_membrane_7"/>
    <property type="match status" value="1"/>
</dbReference>
<evidence type="ECO:0000256" key="8">
    <source>
        <dbReference type="ARBA" id="ARBA00023136"/>
    </source>
</evidence>
<dbReference type="GO" id="GO:0016887">
    <property type="term" value="F:ATP hydrolysis activity"/>
    <property type="evidence" value="ECO:0007669"/>
    <property type="project" value="InterPro"/>
</dbReference>
<evidence type="ECO:0000256" key="9">
    <source>
        <dbReference type="SAM" id="MobiDB-lite"/>
    </source>
</evidence>
<dbReference type="PROSITE" id="PS00211">
    <property type="entry name" value="ABC_TRANSPORTER_1"/>
    <property type="match status" value="1"/>
</dbReference>
<dbReference type="GO" id="GO:0016020">
    <property type="term" value="C:membrane"/>
    <property type="evidence" value="ECO:0007669"/>
    <property type="project" value="UniProtKB-SubCell"/>
</dbReference>
<evidence type="ECO:0000256" key="3">
    <source>
        <dbReference type="ARBA" id="ARBA00022448"/>
    </source>
</evidence>